<reference evidence="1" key="1">
    <citation type="journal article" date="2021" name="Proc. Natl. Acad. Sci. U.S.A.">
        <title>A Catalog of Tens of Thousands of Viruses from Human Metagenomes Reveals Hidden Associations with Chronic Diseases.</title>
        <authorList>
            <person name="Tisza M.J."/>
            <person name="Buck C.B."/>
        </authorList>
    </citation>
    <scope>NUCLEOTIDE SEQUENCE</scope>
    <source>
        <strain evidence="1">Ctcj91</strain>
    </source>
</reference>
<sequence>MSSKRMAFLAFIAGAGIGSVCTWQLLKRKYELIAQEEIDSVKAAYATRETGKSFVEGFCNGLKVAEDRTQKDESDVDFKKYASIIQKEGYTDYSRSVEEKKGEAFVEKPYIISPEEFGEFEEYEKISLTYYADEVLADENDEEVDDVDEIVGEESLNHFGEYEDDSVFVRNDRLKCDYEILLDQRNYSDVAKTRPHRVEE</sequence>
<dbReference type="EMBL" id="BK015758">
    <property type="protein sequence ID" value="DAE23701.1"/>
    <property type="molecule type" value="Genomic_DNA"/>
</dbReference>
<accession>A0A8S5QY74</accession>
<evidence type="ECO:0000313" key="1">
    <source>
        <dbReference type="EMBL" id="DAE23701.1"/>
    </source>
</evidence>
<protein>
    <submittedName>
        <fullName evidence="1">Uncharacterized protein</fullName>
    </submittedName>
</protein>
<proteinExistence type="predicted"/>
<name>A0A8S5QY74_9CAUD</name>
<organism evidence="1">
    <name type="scientific">Siphoviridae sp. ctcj91</name>
    <dbReference type="NCBI Taxonomy" id="2826395"/>
    <lineage>
        <taxon>Viruses</taxon>
        <taxon>Duplodnaviria</taxon>
        <taxon>Heunggongvirae</taxon>
        <taxon>Uroviricota</taxon>
        <taxon>Caudoviricetes</taxon>
    </lineage>
</organism>